<name>A0AA88ND80_TACVA</name>
<evidence type="ECO:0000313" key="2">
    <source>
        <dbReference type="Proteomes" id="UP001187315"/>
    </source>
</evidence>
<sequence>MPHNLTWPNGLRIPAIFLSAASSWSCNLQLLPHSWMMESDGSDSELSDAISAIHQIDTHSERNYEQVFVGPFSTSILNVKSGVEKHQAVSRTNVASLLRNARFRRPVIKVRSRPGF</sequence>
<dbReference type="AlphaFoldDB" id="A0AA88ND80"/>
<dbReference type="EMBL" id="JAVHJS010000007">
    <property type="protein sequence ID" value="KAK2853116.1"/>
    <property type="molecule type" value="Genomic_DNA"/>
</dbReference>
<protein>
    <submittedName>
        <fullName evidence="1">Uncharacterized protein</fullName>
    </submittedName>
</protein>
<reference evidence="1" key="1">
    <citation type="submission" date="2023-08" db="EMBL/GenBank/DDBJ databases">
        <title>Pelteobagrus vachellii genome.</title>
        <authorList>
            <person name="Liu H."/>
        </authorList>
    </citation>
    <scope>NUCLEOTIDE SEQUENCE</scope>
    <source>
        <strain evidence="1">PRFRI_2022a</strain>
        <tissue evidence="1">Muscle</tissue>
    </source>
</reference>
<proteinExistence type="predicted"/>
<gene>
    <name evidence="1" type="ORF">Q7C36_008317</name>
</gene>
<keyword evidence="2" id="KW-1185">Reference proteome</keyword>
<accession>A0AA88ND80</accession>
<evidence type="ECO:0000313" key="1">
    <source>
        <dbReference type="EMBL" id="KAK2853116.1"/>
    </source>
</evidence>
<comment type="caution">
    <text evidence="1">The sequence shown here is derived from an EMBL/GenBank/DDBJ whole genome shotgun (WGS) entry which is preliminary data.</text>
</comment>
<dbReference type="Proteomes" id="UP001187315">
    <property type="component" value="Unassembled WGS sequence"/>
</dbReference>
<organism evidence="1 2">
    <name type="scientific">Tachysurus vachellii</name>
    <name type="common">Darkbarbel catfish</name>
    <name type="synonym">Pelteobagrus vachellii</name>
    <dbReference type="NCBI Taxonomy" id="175792"/>
    <lineage>
        <taxon>Eukaryota</taxon>
        <taxon>Metazoa</taxon>
        <taxon>Chordata</taxon>
        <taxon>Craniata</taxon>
        <taxon>Vertebrata</taxon>
        <taxon>Euteleostomi</taxon>
        <taxon>Actinopterygii</taxon>
        <taxon>Neopterygii</taxon>
        <taxon>Teleostei</taxon>
        <taxon>Ostariophysi</taxon>
        <taxon>Siluriformes</taxon>
        <taxon>Bagridae</taxon>
        <taxon>Tachysurus</taxon>
    </lineage>
</organism>